<proteinExistence type="predicted"/>
<reference evidence="1 2" key="1">
    <citation type="submission" date="2014-04" db="EMBL/GenBank/DDBJ databases">
        <authorList>
            <consortium name="International Citrus Genome Consortium"/>
            <person name="Gmitter F."/>
            <person name="Chen C."/>
            <person name="Farmerie W."/>
            <person name="Harkins T."/>
            <person name="Desany B."/>
            <person name="Mohiuddin M."/>
            <person name="Kodira C."/>
            <person name="Borodovsky M."/>
            <person name="Lomsadze A."/>
            <person name="Burns P."/>
            <person name="Jenkins J."/>
            <person name="Prochnik S."/>
            <person name="Shu S."/>
            <person name="Chapman J."/>
            <person name="Pitluck S."/>
            <person name="Schmutz J."/>
            <person name="Rokhsar D."/>
        </authorList>
    </citation>
    <scope>NUCLEOTIDE SEQUENCE</scope>
</reference>
<gene>
    <name evidence="1" type="ORF">CISIN_1g0225292mg</name>
</gene>
<name>A0A067DJ63_CITSI</name>
<evidence type="ECO:0000313" key="1">
    <source>
        <dbReference type="EMBL" id="KDO42908.1"/>
    </source>
</evidence>
<dbReference type="Proteomes" id="UP000027120">
    <property type="component" value="Unassembled WGS sequence"/>
</dbReference>
<protein>
    <submittedName>
        <fullName evidence="1">Uncharacterized protein</fullName>
    </submittedName>
</protein>
<sequence>HTQILCLSILKFWN</sequence>
<dbReference type="EMBL" id="KK785421">
    <property type="protein sequence ID" value="KDO42908.1"/>
    <property type="molecule type" value="Genomic_DNA"/>
</dbReference>
<keyword evidence="2" id="KW-1185">Reference proteome</keyword>
<feature type="non-terminal residue" evidence="1">
    <location>
        <position position="1"/>
    </location>
</feature>
<accession>A0A067DJ63</accession>
<evidence type="ECO:0000313" key="2">
    <source>
        <dbReference type="Proteomes" id="UP000027120"/>
    </source>
</evidence>
<organism evidence="1 2">
    <name type="scientific">Citrus sinensis</name>
    <name type="common">Sweet orange</name>
    <name type="synonym">Citrus aurantium var. sinensis</name>
    <dbReference type="NCBI Taxonomy" id="2711"/>
    <lineage>
        <taxon>Eukaryota</taxon>
        <taxon>Viridiplantae</taxon>
        <taxon>Streptophyta</taxon>
        <taxon>Embryophyta</taxon>
        <taxon>Tracheophyta</taxon>
        <taxon>Spermatophyta</taxon>
        <taxon>Magnoliopsida</taxon>
        <taxon>eudicotyledons</taxon>
        <taxon>Gunneridae</taxon>
        <taxon>Pentapetalae</taxon>
        <taxon>rosids</taxon>
        <taxon>malvids</taxon>
        <taxon>Sapindales</taxon>
        <taxon>Rutaceae</taxon>
        <taxon>Aurantioideae</taxon>
        <taxon>Citrus</taxon>
    </lineage>
</organism>